<feature type="compositionally biased region" description="Acidic residues" evidence="1">
    <location>
        <begin position="27"/>
        <end position="38"/>
    </location>
</feature>
<dbReference type="AlphaFoldDB" id="A0A1Z5SP61"/>
<accession>A0A1Z5SP61</accession>
<feature type="compositionally biased region" description="Pro residues" evidence="1">
    <location>
        <begin position="548"/>
        <end position="563"/>
    </location>
</feature>
<dbReference type="VEuPathDB" id="FungiDB:BTJ68_13720"/>
<dbReference type="PANTHER" id="PTHR22684">
    <property type="entry name" value="NULP1-RELATED"/>
    <property type="match status" value="1"/>
</dbReference>
<dbReference type="EMBL" id="MUNK01000355">
    <property type="protein sequence ID" value="OTA22632.1"/>
    <property type="molecule type" value="Genomic_DNA"/>
</dbReference>
<dbReference type="InterPro" id="IPR006994">
    <property type="entry name" value="TCF25/Rqc1"/>
</dbReference>
<evidence type="ECO:0000256" key="1">
    <source>
        <dbReference type="SAM" id="MobiDB-lite"/>
    </source>
</evidence>
<feature type="compositionally biased region" description="Low complexity" evidence="1">
    <location>
        <begin position="188"/>
        <end position="200"/>
    </location>
</feature>
<feature type="region of interest" description="Disordered" evidence="1">
    <location>
        <begin position="1"/>
        <end position="115"/>
    </location>
</feature>
<protein>
    <recommendedName>
        <fullName evidence="4">Ribosome quality control complex subunit 1</fullName>
    </recommendedName>
</protein>
<feature type="compositionally biased region" description="Basic and acidic residues" evidence="1">
    <location>
        <begin position="9"/>
        <end position="26"/>
    </location>
</feature>
<evidence type="ECO:0000313" key="2">
    <source>
        <dbReference type="EMBL" id="OTA22632.1"/>
    </source>
</evidence>
<dbReference type="GO" id="GO:1990112">
    <property type="term" value="C:RQC complex"/>
    <property type="evidence" value="ECO:0007669"/>
    <property type="project" value="TreeGrafter"/>
</dbReference>
<comment type="caution">
    <text evidence="2">The sequence shown here is derived from an EMBL/GenBank/DDBJ whole genome shotgun (WGS) entry which is preliminary data.</text>
</comment>
<dbReference type="InParanoid" id="A0A1Z5SP61"/>
<feature type="compositionally biased region" description="Basic residues" evidence="1">
    <location>
        <begin position="90"/>
        <end position="101"/>
    </location>
</feature>
<dbReference type="GO" id="GO:1990116">
    <property type="term" value="P:ribosome-associated ubiquitin-dependent protein catabolic process"/>
    <property type="evidence" value="ECO:0007669"/>
    <property type="project" value="TreeGrafter"/>
</dbReference>
<organism evidence="2 3">
    <name type="scientific">Hortaea werneckii EXF-2000</name>
    <dbReference type="NCBI Taxonomy" id="1157616"/>
    <lineage>
        <taxon>Eukaryota</taxon>
        <taxon>Fungi</taxon>
        <taxon>Dikarya</taxon>
        <taxon>Ascomycota</taxon>
        <taxon>Pezizomycotina</taxon>
        <taxon>Dothideomycetes</taxon>
        <taxon>Dothideomycetidae</taxon>
        <taxon>Mycosphaerellales</taxon>
        <taxon>Teratosphaeriaceae</taxon>
        <taxon>Hortaea</taxon>
    </lineage>
</organism>
<sequence length="563" mass="62410">MSSRALRKAQREREEQDRLEKLKQEAAELEEEEDDDEAPAPTAKSAFAMLQEDEDEDDGGAALDDDDGQHEDAASSIPPSSATTGGSKSKNNKKKKKKKAAKASAEEGLPGVDDDMDEIDQALKQLSANGQADQTGTTSAGVDQNLDETSRLLSIDTNHLHAQNEMRRLFGRAALEQRDDDEEDPAPQNVGGNRRQQRRVQQVGLAQALRGQGGAGGRAGGLSAMALRRNIFIQGKEDWPIATGGGLAMEVEEKRADGTVLYRFVHNSFYQDVQSQFEMCVESMDPNRLVMLLRHNPYHISTLLQVSEIAKQDRDHATSGDLLERALFSMGRAAHSTFAKNLTEGKARLDFRRSENREFWLAAWRYMQNLSMRGTWQTVYEWAKLLYALAPEEDPYALWLVLDQYALRSRQDLDFLNLSKNTSLKEVHQNMPNIALSQGLAEYRAGNKSKGQQALFTAIAKHPWVIARLMQELSLDPPPNIWGKEPRTEKEKLYTELYATRAKDLWNTPENCALLTETASALPPELPPADPDTTPISTPKPATSSSPTPHPSSPSSPAPSPPA</sequence>
<name>A0A1Z5SP61_HORWE</name>
<evidence type="ECO:0000313" key="3">
    <source>
        <dbReference type="Proteomes" id="UP000194280"/>
    </source>
</evidence>
<evidence type="ECO:0008006" key="4">
    <source>
        <dbReference type="Google" id="ProtNLM"/>
    </source>
</evidence>
<keyword evidence="3" id="KW-1185">Reference proteome</keyword>
<dbReference type="Proteomes" id="UP000194280">
    <property type="component" value="Unassembled WGS sequence"/>
</dbReference>
<feature type="compositionally biased region" description="Low complexity" evidence="1">
    <location>
        <begin position="531"/>
        <end position="547"/>
    </location>
</feature>
<proteinExistence type="predicted"/>
<dbReference type="Pfam" id="PF04910">
    <property type="entry name" value="Tcf25"/>
    <property type="match status" value="1"/>
</dbReference>
<dbReference type="PANTHER" id="PTHR22684:SF0">
    <property type="entry name" value="RIBOSOME QUALITY CONTROL COMPLEX SUBUNIT TCF25"/>
    <property type="match status" value="1"/>
</dbReference>
<dbReference type="OrthoDB" id="205993at2759"/>
<dbReference type="STRING" id="1157616.A0A1Z5SP61"/>
<feature type="compositionally biased region" description="Acidic residues" evidence="1">
    <location>
        <begin position="51"/>
        <end position="69"/>
    </location>
</feature>
<feature type="compositionally biased region" description="Low complexity" evidence="1">
    <location>
        <begin position="74"/>
        <end position="89"/>
    </location>
</feature>
<gene>
    <name evidence="2" type="ORF">BTJ68_13720</name>
</gene>
<feature type="region of interest" description="Disordered" evidence="1">
    <location>
        <begin position="517"/>
        <end position="563"/>
    </location>
</feature>
<dbReference type="GO" id="GO:0072344">
    <property type="term" value="P:rescue of stalled ribosome"/>
    <property type="evidence" value="ECO:0007669"/>
    <property type="project" value="TreeGrafter"/>
</dbReference>
<feature type="region of interest" description="Disordered" evidence="1">
    <location>
        <begin position="177"/>
        <end position="200"/>
    </location>
</feature>
<reference evidence="2 3" key="1">
    <citation type="submission" date="2017-01" db="EMBL/GenBank/DDBJ databases">
        <title>The recent genome duplication of the halophilic yeast Hortaea werneckii: insights from long-read sequencing.</title>
        <authorList>
            <person name="Sinha S."/>
            <person name="Flibotte S."/>
            <person name="Neira M."/>
            <person name="Lenassi M."/>
            <person name="Gostincar C."/>
            <person name="Stajich J.E."/>
            <person name="Nislow C.E."/>
        </authorList>
    </citation>
    <scope>NUCLEOTIDE SEQUENCE [LARGE SCALE GENOMIC DNA]</scope>
    <source>
        <strain evidence="2 3">EXF-2000</strain>
    </source>
</reference>